<reference evidence="1" key="2">
    <citation type="submission" date="2025-09" db="UniProtKB">
        <authorList>
            <consortium name="Ensembl"/>
        </authorList>
    </citation>
    <scope>IDENTIFICATION</scope>
</reference>
<keyword evidence="2" id="KW-1185">Reference proteome</keyword>
<dbReference type="STRING" id="43700.ENSMALP00000011733"/>
<evidence type="ECO:0000313" key="1">
    <source>
        <dbReference type="Ensembl" id="ENSMALP00000011733.1"/>
    </source>
</evidence>
<reference evidence="1" key="1">
    <citation type="submission" date="2025-08" db="UniProtKB">
        <authorList>
            <consortium name="Ensembl"/>
        </authorList>
    </citation>
    <scope>IDENTIFICATION</scope>
</reference>
<protein>
    <recommendedName>
        <fullName evidence="3">Endonuclease/exonuclease/phosphatase domain-containing protein</fullName>
    </recommendedName>
</protein>
<accession>A0A3Q3J0K3</accession>
<proteinExistence type="predicted"/>
<dbReference type="SUPFAM" id="SSF56219">
    <property type="entry name" value="DNase I-like"/>
    <property type="match status" value="1"/>
</dbReference>
<dbReference type="InterPro" id="IPR036691">
    <property type="entry name" value="Endo/exonu/phosph_ase_sf"/>
</dbReference>
<dbReference type="Ensembl" id="ENSMALT00000011982.1">
    <property type="protein sequence ID" value="ENSMALP00000011733.1"/>
    <property type="gene ID" value="ENSMALG00000008346.1"/>
</dbReference>
<sequence>MIHPFSIIFSHLCDSSNIIIAGDFNTVIDPEIDCSSISSNTRSWPSTKTIKQYMEHYELGDGWRMINPSSREYTYFSSLHHDLFYIVGHCQH</sequence>
<dbReference type="Proteomes" id="UP000261600">
    <property type="component" value="Unplaced"/>
</dbReference>
<evidence type="ECO:0000313" key="2">
    <source>
        <dbReference type="Proteomes" id="UP000261600"/>
    </source>
</evidence>
<organism evidence="1 2">
    <name type="scientific">Monopterus albus</name>
    <name type="common">Swamp eel</name>
    <dbReference type="NCBI Taxonomy" id="43700"/>
    <lineage>
        <taxon>Eukaryota</taxon>
        <taxon>Metazoa</taxon>
        <taxon>Chordata</taxon>
        <taxon>Craniata</taxon>
        <taxon>Vertebrata</taxon>
        <taxon>Euteleostomi</taxon>
        <taxon>Actinopterygii</taxon>
        <taxon>Neopterygii</taxon>
        <taxon>Teleostei</taxon>
        <taxon>Neoteleostei</taxon>
        <taxon>Acanthomorphata</taxon>
        <taxon>Anabantaria</taxon>
        <taxon>Synbranchiformes</taxon>
        <taxon>Synbranchidae</taxon>
        <taxon>Monopterus</taxon>
    </lineage>
</organism>
<dbReference type="AlphaFoldDB" id="A0A3Q3J0K3"/>
<dbReference type="Gene3D" id="3.60.10.10">
    <property type="entry name" value="Endonuclease/exonuclease/phosphatase"/>
    <property type="match status" value="1"/>
</dbReference>
<name>A0A3Q3J0K3_MONAL</name>
<evidence type="ECO:0008006" key="3">
    <source>
        <dbReference type="Google" id="ProtNLM"/>
    </source>
</evidence>